<dbReference type="InterPro" id="IPR036661">
    <property type="entry name" value="Luciferase-like_sf"/>
</dbReference>
<protein>
    <submittedName>
        <fullName evidence="3">LLM class F420-dependent oxidoreductase</fullName>
    </submittedName>
</protein>
<keyword evidence="4" id="KW-1185">Reference proteome</keyword>
<comment type="caution">
    <text evidence="3">The sequence shown here is derived from an EMBL/GenBank/DDBJ whole genome shotgun (WGS) entry which is preliminary data.</text>
</comment>
<dbReference type="PANTHER" id="PTHR43244">
    <property type="match status" value="1"/>
</dbReference>
<keyword evidence="1" id="KW-0560">Oxidoreductase</keyword>
<dbReference type="PANTHER" id="PTHR43244:SF1">
    <property type="entry name" value="5,10-METHYLENETETRAHYDROMETHANOPTERIN REDUCTASE"/>
    <property type="match status" value="1"/>
</dbReference>
<dbReference type="InterPro" id="IPR050564">
    <property type="entry name" value="F420-G6PD/mer"/>
</dbReference>
<gene>
    <name evidence="3" type="ORF">RSO01_27380</name>
</gene>
<feature type="domain" description="Luciferase-like" evidence="2">
    <location>
        <begin position="18"/>
        <end position="321"/>
    </location>
</feature>
<sequence length="344" mass="36949">MRLGMLLRYHGHDLALAEVLEAERLGYDSVWSGEAYGTDAVTPTAWILARTTRIRAGTGIMQMQARTPACTAMTALTLQALSNNRFLLGIGASGPQVVEGWHGVPFGKPMARTREYIEILRKILKREAALQHQGELYQIPYTGPGATGLGKPLKSILHGDPDMPIYAASITPIGLKVAGEVADGVLPIFMSPEKTKMVTDPLRGGIAKGRPGRTLADFDVAPYVRIAMGPDLQACRDALKPELALYVGGMGARSKNFYNDVTKQLGYEEAAVKIQDAFLGGRRAEAVAAVPDAFVDEVSLVGSPERIKDRLQAWQAAGRTHEVGSMLLSGATVDSLRVVAEAVL</sequence>
<evidence type="ECO:0000313" key="4">
    <source>
        <dbReference type="Proteomes" id="UP000321058"/>
    </source>
</evidence>
<dbReference type="SUPFAM" id="SSF51679">
    <property type="entry name" value="Bacterial luciferase-like"/>
    <property type="match status" value="1"/>
</dbReference>
<dbReference type="GO" id="GO:0016705">
    <property type="term" value="F:oxidoreductase activity, acting on paired donors, with incorporation or reduction of molecular oxygen"/>
    <property type="evidence" value="ECO:0007669"/>
    <property type="project" value="InterPro"/>
</dbReference>
<dbReference type="Pfam" id="PF00296">
    <property type="entry name" value="Bac_luciferase"/>
    <property type="match status" value="1"/>
</dbReference>
<reference evidence="3 4" key="1">
    <citation type="submission" date="2019-07" db="EMBL/GenBank/DDBJ databases">
        <title>Whole genome shotgun sequence of Reyranella soli NBRC 108950.</title>
        <authorList>
            <person name="Hosoyama A."/>
            <person name="Uohara A."/>
            <person name="Ohji S."/>
            <person name="Ichikawa N."/>
        </authorList>
    </citation>
    <scope>NUCLEOTIDE SEQUENCE [LARGE SCALE GENOMIC DNA]</scope>
    <source>
        <strain evidence="3 4">NBRC 108950</strain>
    </source>
</reference>
<dbReference type="Gene3D" id="3.20.20.30">
    <property type="entry name" value="Luciferase-like domain"/>
    <property type="match status" value="1"/>
</dbReference>
<name>A0A512N9B6_9HYPH</name>
<proteinExistence type="predicted"/>
<dbReference type="NCBIfam" id="TIGR03559">
    <property type="entry name" value="F420_Rv3520c"/>
    <property type="match status" value="1"/>
</dbReference>
<dbReference type="RefSeq" id="WP_147149660.1">
    <property type="nucleotide sequence ID" value="NZ_BKAJ01000039.1"/>
</dbReference>
<organism evidence="3 4">
    <name type="scientific">Reyranella soli</name>
    <dbReference type="NCBI Taxonomy" id="1230389"/>
    <lineage>
        <taxon>Bacteria</taxon>
        <taxon>Pseudomonadati</taxon>
        <taxon>Pseudomonadota</taxon>
        <taxon>Alphaproteobacteria</taxon>
        <taxon>Hyphomicrobiales</taxon>
        <taxon>Reyranellaceae</taxon>
        <taxon>Reyranella</taxon>
    </lineage>
</organism>
<dbReference type="CDD" id="cd01097">
    <property type="entry name" value="Tetrahydromethanopterin_reductase"/>
    <property type="match status" value="1"/>
</dbReference>
<evidence type="ECO:0000256" key="1">
    <source>
        <dbReference type="ARBA" id="ARBA00023002"/>
    </source>
</evidence>
<evidence type="ECO:0000259" key="2">
    <source>
        <dbReference type="Pfam" id="PF00296"/>
    </source>
</evidence>
<dbReference type="InterPro" id="IPR011251">
    <property type="entry name" value="Luciferase-like_dom"/>
</dbReference>
<dbReference type="InterPro" id="IPR019951">
    <property type="entry name" value="F420_OxRdatse_Rv3520c_pred"/>
</dbReference>
<dbReference type="EMBL" id="BKAJ01000039">
    <property type="protein sequence ID" value="GEP55572.1"/>
    <property type="molecule type" value="Genomic_DNA"/>
</dbReference>
<dbReference type="AlphaFoldDB" id="A0A512N9B6"/>
<evidence type="ECO:0000313" key="3">
    <source>
        <dbReference type="EMBL" id="GEP55572.1"/>
    </source>
</evidence>
<dbReference type="Proteomes" id="UP000321058">
    <property type="component" value="Unassembled WGS sequence"/>
</dbReference>
<accession>A0A512N9B6</accession>
<dbReference type="OrthoDB" id="7239898at2"/>